<dbReference type="STRING" id="1367422.A0A178ZY85"/>
<gene>
    <name evidence="2" type="ORF">AYL99_00766</name>
</gene>
<dbReference type="EMBL" id="LVYI01000001">
    <property type="protein sequence ID" value="OAP64794.1"/>
    <property type="molecule type" value="Genomic_DNA"/>
</dbReference>
<evidence type="ECO:0008006" key="4">
    <source>
        <dbReference type="Google" id="ProtNLM"/>
    </source>
</evidence>
<dbReference type="OrthoDB" id="5429770at2759"/>
<evidence type="ECO:0000313" key="3">
    <source>
        <dbReference type="Proteomes" id="UP000078343"/>
    </source>
</evidence>
<protein>
    <recommendedName>
        <fullName evidence="4">Transcription factor domain-containing protein</fullName>
    </recommendedName>
</protein>
<feature type="compositionally biased region" description="Polar residues" evidence="1">
    <location>
        <begin position="43"/>
        <end position="53"/>
    </location>
</feature>
<name>A0A178ZY85_9EURO</name>
<organism evidence="2 3">
    <name type="scientific">Fonsecaea erecta</name>
    <dbReference type="NCBI Taxonomy" id="1367422"/>
    <lineage>
        <taxon>Eukaryota</taxon>
        <taxon>Fungi</taxon>
        <taxon>Dikarya</taxon>
        <taxon>Ascomycota</taxon>
        <taxon>Pezizomycotina</taxon>
        <taxon>Eurotiomycetes</taxon>
        <taxon>Chaetothyriomycetidae</taxon>
        <taxon>Chaetothyriales</taxon>
        <taxon>Herpotrichiellaceae</taxon>
        <taxon>Fonsecaea</taxon>
    </lineage>
</organism>
<dbReference type="InterPro" id="IPR021858">
    <property type="entry name" value="Fun_TF"/>
</dbReference>
<dbReference type="Pfam" id="PF11951">
    <property type="entry name" value="Fungal_trans_2"/>
    <property type="match status" value="1"/>
</dbReference>
<dbReference type="Proteomes" id="UP000078343">
    <property type="component" value="Unassembled WGS sequence"/>
</dbReference>
<evidence type="ECO:0000256" key="1">
    <source>
        <dbReference type="SAM" id="MobiDB-lite"/>
    </source>
</evidence>
<dbReference type="GeneID" id="30004936"/>
<dbReference type="AlphaFoldDB" id="A0A178ZY85"/>
<evidence type="ECO:0000313" key="2">
    <source>
        <dbReference type="EMBL" id="OAP64794.1"/>
    </source>
</evidence>
<sequence>MRQLPEEKDQGVDLYFRDQTEGVTRKYQTYRPKHSSKAVLEGSSRQRSSNSKAQYPDALPRGLDMDVVTRAVSFFFSQYVHHPPATSEKFQSGSFGYLPSLYAQGSPDGPLATIVRAAALASYANVGNVPRWTLESYRLCGLGMLKCRHALGDLVEAKSNDILASIMLLAIYETIALKGREAMKAWSHHMLGAAALIDLRGPNQFQDRSSIQLFLQIRRLIVLSAYQLQKPVPFSLKKWHTWVECADIGENREFVHFGNRLAEIVETLASVRALIKASVKQEIEDVSSMLLPIDNMLQRWEDQLPMPWRPRPHPACCSEDCSLHTQFEGMPCEVYPDLYCASIWNNYRGARILIHETLLSTAVSSPITTEVDSKQLHTTINLLHRMSTGICLSVDYHLRPNLKTPHYNSNDHQNAMGAHSIPGGELLLWPLFMAGALPTTSPERKIWISNHLKRIGNNLGIGLALSMSQSLCHERDTIPFSHSELWAYGDCQAGSVWN</sequence>
<proteinExistence type="predicted"/>
<accession>A0A178ZY85</accession>
<dbReference type="CDD" id="cd12148">
    <property type="entry name" value="fungal_TF_MHR"/>
    <property type="match status" value="1"/>
</dbReference>
<dbReference type="PANTHER" id="PTHR38791">
    <property type="entry name" value="ZN(II)2CYS6 TRANSCRIPTION FACTOR (EUROFUNG)-RELATED-RELATED"/>
    <property type="match status" value="1"/>
</dbReference>
<dbReference type="RefSeq" id="XP_018698161.1">
    <property type="nucleotide sequence ID" value="XM_018832282.1"/>
</dbReference>
<feature type="region of interest" description="Disordered" evidence="1">
    <location>
        <begin position="25"/>
        <end position="57"/>
    </location>
</feature>
<comment type="caution">
    <text evidence="2">The sequence shown here is derived from an EMBL/GenBank/DDBJ whole genome shotgun (WGS) entry which is preliminary data.</text>
</comment>
<reference evidence="2 3" key="1">
    <citation type="submission" date="2016-04" db="EMBL/GenBank/DDBJ databases">
        <title>Draft genome of Fonsecaea erecta CBS 125763.</title>
        <authorList>
            <person name="Weiss V.A."/>
            <person name="Vicente V.A."/>
            <person name="Raittz R.T."/>
            <person name="Moreno L.F."/>
            <person name="De Souza E.M."/>
            <person name="Pedrosa F.O."/>
            <person name="Steffens M.B."/>
            <person name="Faoro H."/>
            <person name="Tadra-Sfeir M.Z."/>
            <person name="Najafzadeh M.J."/>
            <person name="Felipe M.S."/>
            <person name="Teixeira M."/>
            <person name="Sun J."/>
            <person name="Xi L."/>
            <person name="Gomes R."/>
            <person name="De Azevedo C.M."/>
            <person name="Salgado C.G."/>
            <person name="Da Silva M.B."/>
            <person name="Nascimento M.F."/>
            <person name="Queiroz-Telles F."/>
            <person name="Attili D.S."/>
            <person name="Gorbushina A."/>
        </authorList>
    </citation>
    <scope>NUCLEOTIDE SEQUENCE [LARGE SCALE GENOMIC DNA]</scope>
    <source>
        <strain evidence="2 3">CBS 125763</strain>
    </source>
</reference>
<keyword evidence="3" id="KW-1185">Reference proteome</keyword>
<dbReference type="InterPro" id="IPR053175">
    <property type="entry name" value="DHMBA_Reg_Transcription_Factor"/>
</dbReference>